<dbReference type="GO" id="GO:0008476">
    <property type="term" value="F:protein-tyrosine sulfotransferase activity"/>
    <property type="evidence" value="ECO:0007669"/>
    <property type="project" value="UniProtKB-EC"/>
</dbReference>
<dbReference type="OrthoDB" id="545675at2759"/>
<keyword evidence="5" id="KW-0325">Glycoprotein</keyword>
<keyword evidence="8" id="KW-0378">Hydrolase</keyword>
<comment type="function">
    <text evidence="1 7">Catalyzes the O-sulfation of tyrosine residues within acidic motifs of polypeptides, using 3'-phosphoadenylyl sulfate (PAPS) as cosubstrate.</text>
</comment>
<reference evidence="8 9" key="1">
    <citation type="submission" date="2014-09" db="EMBL/GenBank/DDBJ databases">
        <authorList>
            <person name="Martin A.A."/>
        </authorList>
    </citation>
    <scope>NUCLEOTIDE SEQUENCE</scope>
    <source>
        <strain evidence="9">ED321</strain>
        <strain evidence="8">ED321 Heterogonic</strain>
    </source>
</reference>
<evidence type="ECO:0000313" key="10">
    <source>
        <dbReference type="WBParaSite" id="SRAE_2000287500.1"/>
    </source>
</evidence>
<dbReference type="Gene3D" id="3.40.50.300">
    <property type="entry name" value="P-loop containing nucleotide triphosphate hydrolases"/>
    <property type="match status" value="1"/>
</dbReference>
<organism evidence="8">
    <name type="scientific">Strongyloides ratti</name>
    <name type="common">Parasitic roundworm</name>
    <dbReference type="NCBI Taxonomy" id="34506"/>
    <lineage>
        <taxon>Eukaryota</taxon>
        <taxon>Metazoa</taxon>
        <taxon>Ecdysozoa</taxon>
        <taxon>Nematoda</taxon>
        <taxon>Chromadorea</taxon>
        <taxon>Rhabditida</taxon>
        <taxon>Tylenchina</taxon>
        <taxon>Panagrolaimomorpha</taxon>
        <taxon>Strongyloidoidea</taxon>
        <taxon>Strongyloididae</taxon>
        <taxon>Strongyloides</taxon>
    </lineage>
</organism>
<comment type="similarity">
    <text evidence="2 7">Belongs to the protein sulfotransferase family.</text>
</comment>
<dbReference type="PANTHER" id="PTHR12788">
    <property type="entry name" value="PROTEIN-TYROSINE SULFOTRANSFERASE 2"/>
    <property type="match status" value="1"/>
</dbReference>
<gene>
    <name evidence="8 10 11" type="ORF">SRAE_2000287500</name>
</gene>
<keyword evidence="9" id="KW-1185">Reference proteome</keyword>
<dbReference type="Pfam" id="PF13469">
    <property type="entry name" value="Sulfotransfer_3"/>
    <property type="match status" value="1"/>
</dbReference>
<dbReference type="InterPro" id="IPR027417">
    <property type="entry name" value="P-loop_NTPase"/>
</dbReference>
<dbReference type="WBParaSite" id="SRAE_2000287500.1">
    <property type="protein sequence ID" value="SRAE_2000287500.1"/>
    <property type="gene ID" value="WBGene00263089"/>
</dbReference>
<reference evidence="10" key="2">
    <citation type="submission" date="2020-12" db="UniProtKB">
        <authorList>
            <consortium name="WormBaseParasite"/>
        </authorList>
    </citation>
    <scope>IDENTIFICATION</scope>
</reference>
<dbReference type="GO" id="GO:0005794">
    <property type="term" value="C:Golgi apparatus"/>
    <property type="evidence" value="ECO:0007669"/>
    <property type="project" value="UniProtKB-ARBA"/>
</dbReference>
<accession>A0A090LER0</accession>
<dbReference type="InterPro" id="IPR026634">
    <property type="entry name" value="TPST-like"/>
</dbReference>
<keyword evidence="3 7" id="KW-0808">Transferase</keyword>
<evidence type="ECO:0000313" key="11">
    <source>
        <dbReference type="WormBase" id="SRAE_2000287500"/>
    </source>
</evidence>
<dbReference type="SUPFAM" id="SSF52540">
    <property type="entry name" value="P-loop containing nucleoside triphosphate hydrolases"/>
    <property type="match status" value="1"/>
</dbReference>
<evidence type="ECO:0000256" key="6">
    <source>
        <dbReference type="ARBA" id="ARBA00048460"/>
    </source>
</evidence>
<dbReference type="FunFam" id="3.40.50.300:FF:002853">
    <property type="entry name" value="Protein-tyrosine sulfotransferase"/>
    <property type="match status" value="1"/>
</dbReference>
<evidence type="ECO:0000256" key="4">
    <source>
        <dbReference type="ARBA" id="ARBA00023157"/>
    </source>
</evidence>
<dbReference type="CTD" id="36380582"/>
<name>A0A090LER0_STRRB</name>
<dbReference type="PANTHER" id="PTHR12788:SF7">
    <property type="entry name" value="PROTEIN-TYROSINE SULFOTRANSFERASE-RELATED"/>
    <property type="match status" value="1"/>
</dbReference>
<evidence type="ECO:0000256" key="5">
    <source>
        <dbReference type="ARBA" id="ARBA00023180"/>
    </source>
</evidence>
<dbReference type="RefSeq" id="XP_024507417.1">
    <property type="nucleotide sequence ID" value="XM_024653996.1"/>
</dbReference>
<keyword evidence="4" id="KW-1015">Disulfide bond</keyword>
<comment type="catalytic activity">
    <reaction evidence="6 7">
        <text>L-tyrosyl-[protein] + 3'-phosphoadenylyl sulfate = O-sulfo-L-tyrosine-[protein] + adenosine 3',5'-bisphosphate + H(+)</text>
        <dbReference type="Rhea" id="RHEA:16801"/>
        <dbReference type="Rhea" id="RHEA-COMP:10136"/>
        <dbReference type="Rhea" id="RHEA-COMP:11688"/>
        <dbReference type="ChEBI" id="CHEBI:15378"/>
        <dbReference type="ChEBI" id="CHEBI:46858"/>
        <dbReference type="ChEBI" id="CHEBI:58339"/>
        <dbReference type="ChEBI" id="CHEBI:58343"/>
        <dbReference type="ChEBI" id="CHEBI:65286"/>
        <dbReference type="EC" id="2.8.2.20"/>
    </reaction>
</comment>
<dbReference type="GeneID" id="36380582"/>
<sequence length="256" mass="29772">MRALLDSHSKIRCGGETRVIPHILSILTFWERKSSKRMLDEAGVSRVVLNDAIGAFISEVIIKHGDKADIYCNKDPFNMKYGSRLKEIFPKGKFILLIRDGRASVHSIMSRKVPVESFSLYNQTKSLEAWNAMIDKMVLECTYLGKHSCLMVHYERLVLFPREELMRIVKFLDISWEENLLHHEELIGSEVKLIESEWSTDQVKKSINLDALYKWSNFFNLSVLENINEIAPMIKNLGYPTNTNYPNYNTLQRREL</sequence>
<dbReference type="WormBase" id="SRAE_2000287500">
    <property type="protein sequence ID" value="SRP09791"/>
    <property type="gene ID" value="WBGene00263089"/>
</dbReference>
<evidence type="ECO:0000256" key="3">
    <source>
        <dbReference type="ARBA" id="ARBA00022679"/>
    </source>
</evidence>
<evidence type="ECO:0000256" key="7">
    <source>
        <dbReference type="RuleBase" id="RU365018"/>
    </source>
</evidence>
<dbReference type="Proteomes" id="UP000035682">
    <property type="component" value="Unplaced"/>
</dbReference>
<evidence type="ECO:0000313" key="8">
    <source>
        <dbReference type="EMBL" id="CEF68217.1"/>
    </source>
</evidence>
<evidence type="ECO:0000313" key="9">
    <source>
        <dbReference type="Proteomes" id="UP000035682"/>
    </source>
</evidence>
<dbReference type="EC" id="2.8.2.20" evidence="7"/>
<protein>
    <recommendedName>
        <fullName evidence="7">Protein-tyrosine sulfotransferase</fullName>
        <ecNumber evidence="7">2.8.2.20</ecNumber>
    </recommendedName>
</protein>
<dbReference type="STRING" id="34506.A0A090LER0"/>
<evidence type="ECO:0000256" key="1">
    <source>
        <dbReference type="ARBA" id="ARBA00003886"/>
    </source>
</evidence>
<dbReference type="EMBL" id="LN609529">
    <property type="protein sequence ID" value="CEF68217.1"/>
    <property type="molecule type" value="Genomic_DNA"/>
</dbReference>
<dbReference type="AlphaFoldDB" id="A0A090LER0"/>
<evidence type="ECO:0000256" key="2">
    <source>
        <dbReference type="ARBA" id="ARBA00009988"/>
    </source>
</evidence>
<dbReference type="OMA" id="DPYTALW"/>
<proteinExistence type="inferred from homology"/>
<dbReference type="GO" id="GO:0016787">
    <property type="term" value="F:hydrolase activity"/>
    <property type="evidence" value="ECO:0007669"/>
    <property type="project" value="UniProtKB-KW"/>
</dbReference>